<keyword evidence="2" id="KW-1185">Reference proteome</keyword>
<proteinExistence type="predicted"/>
<dbReference type="AlphaFoldDB" id="A0A9N8K2G8"/>
<evidence type="ECO:0000313" key="1">
    <source>
        <dbReference type="EMBL" id="CAD0096642.1"/>
    </source>
</evidence>
<organism evidence="1 2">
    <name type="scientific">Aureobasidium mustum</name>
    <dbReference type="NCBI Taxonomy" id="2773714"/>
    <lineage>
        <taxon>Eukaryota</taxon>
        <taxon>Fungi</taxon>
        <taxon>Dikarya</taxon>
        <taxon>Ascomycota</taxon>
        <taxon>Pezizomycotina</taxon>
        <taxon>Dothideomycetes</taxon>
        <taxon>Dothideomycetidae</taxon>
        <taxon>Dothideales</taxon>
        <taxon>Saccotheciaceae</taxon>
        <taxon>Aureobasidium</taxon>
    </lineage>
</organism>
<evidence type="ECO:0000313" key="2">
    <source>
        <dbReference type="Proteomes" id="UP000714618"/>
    </source>
</evidence>
<name>A0A9N8K2G8_9PEZI</name>
<protein>
    <submittedName>
        <fullName evidence="1">Uncharacterized protein</fullName>
    </submittedName>
</protein>
<comment type="caution">
    <text evidence="1">The sequence shown here is derived from an EMBL/GenBank/DDBJ whole genome shotgun (WGS) entry which is preliminary data.</text>
</comment>
<dbReference type="EMBL" id="CAIJEO010000007">
    <property type="protein sequence ID" value="CAD0096642.1"/>
    <property type="molecule type" value="Genomic_DNA"/>
</dbReference>
<accession>A0A9N8K2G8</accession>
<dbReference type="Proteomes" id="UP000714618">
    <property type="component" value="Unassembled WGS sequence"/>
</dbReference>
<sequence>MIEKGYMSLLEEPTTTSKEGANGASHTPPVYPHNPGKYYWIGHDLTTFVILPVLSLFKVHGNSFVEAFEHFGTFLEHLFLWRDGTYEIWDPLPAWWLYHVYWPFQFAKSLVTDFKWSRINVSTTKMFGC</sequence>
<gene>
    <name evidence="1" type="ORF">AWRI4233_LOCUS5829</name>
</gene>
<reference evidence="1" key="1">
    <citation type="submission" date="2020-06" db="EMBL/GenBank/DDBJ databases">
        <authorList>
            <person name="Onetto C."/>
        </authorList>
    </citation>
    <scope>NUCLEOTIDE SEQUENCE</scope>
</reference>
<dbReference type="OrthoDB" id="186626at2759"/>